<organism evidence="1 2">
    <name type="scientific">Phlebia brevispora</name>
    <dbReference type="NCBI Taxonomy" id="194682"/>
    <lineage>
        <taxon>Eukaryota</taxon>
        <taxon>Fungi</taxon>
        <taxon>Dikarya</taxon>
        <taxon>Basidiomycota</taxon>
        <taxon>Agaricomycotina</taxon>
        <taxon>Agaricomycetes</taxon>
        <taxon>Polyporales</taxon>
        <taxon>Meruliaceae</taxon>
        <taxon>Phlebia</taxon>
    </lineage>
</organism>
<dbReference type="EMBL" id="JANHOG010000445">
    <property type="protein sequence ID" value="KAJ3554285.1"/>
    <property type="molecule type" value="Genomic_DNA"/>
</dbReference>
<evidence type="ECO:0000313" key="2">
    <source>
        <dbReference type="Proteomes" id="UP001148662"/>
    </source>
</evidence>
<evidence type="ECO:0000313" key="1">
    <source>
        <dbReference type="EMBL" id="KAJ3554285.1"/>
    </source>
</evidence>
<sequence>MTDSASDSTSLSITDTRALYVADYCSYAVTALALYEYLLLLPSEARVWNLCDYTKRRVVNARGALELNTISLPSQTPKQGCKLSIGFFEAVYILQYILFAVFSALRVYAIADRNRVFFCFDTAVVRLSHRGQHVNPGLGQPLNGKHVSHPRDVNKPFLQSCTGVYITRIPVIIADILCVLVTWRRTASFSGRTPLLWVMLRDGTMYFLVMLAINVAQIILETATFFTNAETTPIATVISVLTPILISRFILNLRQIGQEHQLANRNTFQVSTAIGSFALSSSVVGNLGEPLDHGLDGDDDFAENEDFGSAADASGSGDQPEA</sequence>
<name>A0ACC1T6J1_9APHY</name>
<dbReference type="Proteomes" id="UP001148662">
    <property type="component" value="Unassembled WGS sequence"/>
</dbReference>
<keyword evidence="2" id="KW-1185">Reference proteome</keyword>
<reference evidence="1" key="1">
    <citation type="submission" date="2022-07" db="EMBL/GenBank/DDBJ databases">
        <title>Genome Sequence of Phlebia brevispora.</title>
        <authorList>
            <person name="Buettner E."/>
        </authorList>
    </citation>
    <scope>NUCLEOTIDE SEQUENCE</scope>
    <source>
        <strain evidence="1">MPL23</strain>
    </source>
</reference>
<protein>
    <submittedName>
        <fullName evidence="1">Uncharacterized protein</fullName>
    </submittedName>
</protein>
<gene>
    <name evidence="1" type="ORF">NM688_g3189</name>
</gene>
<comment type="caution">
    <text evidence="1">The sequence shown here is derived from an EMBL/GenBank/DDBJ whole genome shotgun (WGS) entry which is preliminary data.</text>
</comment>
<proteinExistence type="predicted"/>
<accession>A0ACC1T6J1</accession>